<keyword evidence="3 6" id="KW-0687">Ribonucleoprotein</keyword>
<dbReference type="InterPro" id="IPR000439">
    <property type="entry name" value="Ribosomal_eL15"/>
</dbReference>
<dbReference type="GO" id="GO:0022625">
    <property type="term" value="C:cytosolic large ribosomal subunit"/>
    <property type="evidence" value="ECO:0007669"/>
    <property type="project" value="TreeGrafter"/>
</dbReference>
<evidence type="ECO:0000313" key="7">
    <source>
        <dbReference type="Ensembl" id="ENSPTEP00000021502.1"/>
    </source>
</evidence>
<dbReference type="GO" id="GO:0003723">
    <property type="term" value="F:RNA binding"/>
    <property type="evidence" value="ECO:0007669"/>
    <property type="project" value="TreeGrafter"/>
</dbReference>
<evidence type="ECO:0000256" key="6">
    <source>
        <dbReference type="RuleBase" id="RU000663"/>
    </source>
</evidence>
<dbReference type="SUPFAM" id="SSF54189">
    <property type="entry name" value="Ribosomal proteins S24e, L23 and L15e"/>
    <property type="match status" value="1"/>
</dbReference>
<comment type="subunit">
    <text evidence="5">Component of the large ribosomal subunit. Interacts with IFIT1 (via TPR repeats 1-4).</text>
</comment>
<evidence type="ECO:0000256" key="5">
    <source>
        <dbReference type="ARBA" id="ARBA00046623"/>
    </source>
</evidence>
<evidence type="ECO:0000256" key="3">
    <source>
        <dbReference type="ARBA" id="ARBA00023274"/>
    </source>
</evidence>
<dbReference type="PANTHER" id="PTHR11847:SF4">
    <property type="entry name" value="LARGE RIBOSOMAL SUBUNIT PROTEIN EL15"/>
    <property type="match status" value="1"/>
</dbReference>
<dbReference type="Ensembl" id="ENSPTET00000031006.1">
    <property type="protein sequence ID" value="ENSPTEP00000021502.1"/>
    <property type="gene ID" value="ENSPTEG00000022536.1"/>
</dbReference>
<dbReference type="InterPro" id="IPR012678">
    <property type="entry name" value="Ribosomal_uL23/eL15/eS24_sf"/>
</dbReference>
<evidence type="ECO:0000256" key="1">
    <source>
        <dbReference type="ARBA" id="ARBA00006857"/>
    </source>
</evidence>
<keyword evidence="8" id="KW-1185">Reference proteome</keyword>
<evidence type="ECO:0000313" key="8">
    <source>
        <dbReference type="Proteomes" id="UP000694416"/>
    </source>
</evidence>
<protein>
    <recommendedName>
        <fullName evidence="6">Ribosomal protein L15</fullName>
    </recommendedName>
</protein>
<dbReference type="GO" id="GO:0002181">
    <property type="term" value="P:cytoplasmic translation"/>
    <property type="evidence" value="ECO:0007669"/>
    <property type="project" value="TreeGrafter"/>
</dbReference>
<dbReference type="AlphaFoldDB" id="A0A8C9HQM1"/>
<name>A0A8C9HQM1_9PRIM</name>
<comment type="similarity">
    <text evidence="1 6">Belongs to the eukaryotic ribosomal protein eL15 family.</text>
</comment>
<dbReference type="SMART" id="SM01384">
    <property type="entry name" value="Ribosomal_L15e"/>
    <property type="match status" value="1"/>
</dbReference>
<accession>A0A8C9HQM1</accession>
<dbReference type="Gene3D" id="3.40.1120.10">
    <property type="entry name" value="Ribosomal protein l15e"/>
    <property type="match status" value="1"/>
</dbReference>
<keyword evidence="2 6" id="KW-0689">Ribosomal protein</keyword>
<evidence type="ECO:0000256" key="4">
    <source>
        <dbReference type="ARBA" id="ARBA00034092"/>
    </source>
</evidence>
<proteinExistence type="inferred from homology"/>
<dbReference type="PANTHER" id="PTHR11847">
    <property type="entry name" value="RIBOSOMAL PROTEIN L15"/>
    <property type="match status" value="1"/>
</dbReference>
<reference evidence="7" key="2">
    <citation type="submission" date="2025-09" db="UniProtKB">
        <authorList>
            <consortium name="Ensembl"/>
        </authorList>
    </citation>
    <scope>IDENTIFICATION</scope>
</reference>
<dbReference type="Proteomes" id="UP000694416">
    <property type="component" value="Unplaced"/>
</dbReference>
<evidence type="ECO:0000256" key="2">
    <source>
        <dbReference type="ARBA" id="ARBA00022980"/>
    </source>
</evidence>
<sequence length="134" mass="15793">MGAYPHIQELWRKKQSHIMRFLLRVSCWQYHQLSALHRAPHPTQPDKVRRLGCKAKQGYIIYRIRVRRGGRKRPVPKGATNGKPVHHGVNQLKLSSLIHSIKLSEEILTPNESPNQAIKFHHRKRNTLQLHRYH</sequence>
<dbReference type="GO" id="GO:0003735">
    <property type="term" value="F:structural constituent of ribosome"/>
    <property type="evidence" value="ECO:0007669"/>
    <property type="project" value="InterPro"/>
</dbReference>
<organism evidence="7 8">
    <name type="scientific">Piliocolobus tephrosceles</name>
    <name type="common">Ugandan red Colobus</name>
    <dbReference type="NCBI Taxonomy" id="591936"/>
    <lineage>
        <taxon>Eukaryota</taxon>
        <taxon>Metazoa</taxon>
        <taxon>Chordata</taxon>
        <taxon>Craniata</taxon>
        <taxon>Vertebrata</taxon>
        <taxon>Euteleostomi</taxon>
        <taxon>Mammalia</taxon>
        <taxon>Eutheria</taxon>
        <taxon>Euarchontoglires</taxon>
        <taxon>Primates</taxon>
        <taxon>Haplorrhini</taxon>
        <taxon>Catarrhini</taxon>
        <taxon>Cercopithecidae</taxon>
        <taxon>Colobinae</taxon>
        <taxon>Piliocolobus</taxon>
    </lineage>
</organism>
<dbReference type="InterPro" id="IPR024794">
    <property type="entry name" value="Rbsml_eL15_core_dom_sf"/>
</dbReference>
<reference evidence="7" key="1">
    <citation type="submission" date="2025-08" db="UniProtKB">
        <authorList>
            <consortium name="Ensembl"/>
        </authorList>
    </citation>
    <scope>IDENTIFICATION</scope>
</reference>
<dbReference type="Pfam" id="PF00827">
    <property type="entry name" value="Ribosomal_L15e"/>
    <property type="match status" value="1"/>
</dbReference>
<comment type="function">
    <text evidence="4">Component of the large ribosomal subunit. The ribosome is a large ribonucleoprotein complex responsible for the synthesis of proteins in the cell.</text>
</comment>